<feature type="compositionally biased region" description="Low complexity" evidence="6">
    <location>
        <begin position="257"/>
        <end position="270"/>
    </location>
</feature>
<dbReference type="FunFam" id="1.20.5.170:FF:000025">
    <property type="entry name" value="nuclear factor interleukin-3-regulated protein-like"/>
    <property type="match status" value="1"/>
</dbReference>
<dbReference type="InterPro" id="IPR004827">
    <property type="entry name" value="bZIP"/>
</dbReference>
<organism evidence="8 9">
    <name type="scientific">Crotalus adamanteus</name>
    <name type="common">Eastern diamondback rattlesnake</name>
    <dbReference type="NCBI Taxonomy" id="8729"/>
    <lineage>
        <taxon>Eukaryota</taxon>
        <taxon>Metazoa</taxon>
        <taxon>Chordata</taxon>
        <taxon>Craniata</taxon>
        <taxon>Vertebrata</taxon>
        <taxon>Euteleostomi</taxon>
        <taxon>Lepidosauria</taxon>
        <taxon>Squamata</taxon>
        <taxon>Bifurcata</taxon>
        <taxon>Unidentata</taxon>
        <taxon>Episquamata</taxon>
        <taxon>Toxicofera</taxon>
        <taxon>Serpentes</taxon>
        <taxon>Colubroidea</taxon>
        <taxon>Viperidae</taxon>
        <taxon>Crotalinae</taxon>
        <taxon>Crotalus</taxon>
    </lineage>
</organism>
<proteinExistence type="inferred from homology"/>
<keyword evidence="2" id="KW-0805">Transcription regulation</keyword>
<dbReference type="PANTHER" id="PTHR15284">
    <property type="entry name" value="NUCLEAR FACTOR INTERLEUKIN-3-REGULATED PROTEIN"/>
    <property type="match status" value="1"/>
</dbReference>
<comment type="caution">
    <text evidence="8">The sequence shown here is derived from an EMBL/GenBank/DDBJ whole genome shotgun (WGS) entry which is preliminary data.</text>
</comment>
<reference evidence="8 9" key="1">
    <citation type="journal article" date="2024" name="Proc. Natl. Acad. Sci. U.S.A.">
        <title>The genetic regulatory architecture and epigenomic basis for age-related changes in rattlesnake venom.</title>
        <authorList>
            <person name="Hogan M.P."/>
            <person name="Holding M.L."/>
            <person name="Nystrom G.S."/>
            <person name="Colston T.J."/>
            <person name="Bartlett D.A."/>
            <person name="Mason A.J."/>
            <person name="Ellsworth S.A."/>
            <person name="Rautsaw R.M."/>
            <person name="Lawrence K.C."/>
            <person name="Strickland J.L."/>
            <person name="He B."/>
            <person name="Fraser P."/>
            <person name="Margres M.J."/>
            <person name="Gilbert D.M."/>
            <person name="Gibbs H.L."/>
            <person name="Parkinson C.L."/>
            <person name="Rokyta D.R."/>
        </authorList>
    </citation>
    <scope>NUCLEOTIDE SEQUENCE [LARGE SCALE GENOMIC DNA]</scope>
    <source>
        <strain evidence="8">DRR0105</strain>
    </source>
</reference>
<dbReference type="PROSITE" id="PS50217">
    <property type="entry name" value="BZIP"/>
    <property type="match status" value="1"/>
</dbReference>
<dbReference type="PROSITE" id="PS00036">
    <property type="entry name" value="BZIP_BASIC"/>
    <property type="match status" value="1"/>
</dbReference>
<evidence type="ECO:0000256" key="5">
    <source>
        <dbReference type="ARBA" id="ARBA00023242"/>
    </source>
</evidence>
<dbReference type="Proteomes" id="UP001474421">
    <property type="component" value="Unassembled WGS sequence"/>
</dbReference>
<dbReference type="InterPro" id="IPR047229">
    <property type="entry name" value="NFIL3-like"/>
</dbReference>
<feature type="compositionally biased region" description="Basic and acidic residues" evidence="6">
    <location>
        <begin position="503"/>
        <end position="523"/>
    </location>
</feature>
<evidence type="ECO:0000256" key="2">
    <source>
        <dbReference type="ARBA" id="ARBA00023015"/>
    </source>
</evidence>
<dbReference type="InterPro" id="IPR047106">
    <property type="entry name" value="NFIL3-like_bZIP"/>
</dbReference>
<feature type="region of interest" description="Disordered" evidence="6">
    <location>
        <begin position="493"/>
        <end position="523"/>
    </location>
</feature>
<dbReference type="PANTHER" id="PTHR15284:SF4">
    <property type="entry name" value="E4 BINDING PROTEIN 4-2"/>
    <property type="match status" value="1"/>
</dbReference>
<dbReference type="EMBL" id="JAOTOJ010000002">
    <property type="protein sequence ID" value="KAK9407689.1"/>
    <property type="molecule type" value="Genomic_DNA"/>
</dbReference>
<evidence type="ECO:0000256" key="1">
    <source>
        <dbReference type="ARBA" id="ARBA00006079"/>
    </source>
</evidence>
<evidence type="ECO:0000259" key="7">
    <source>
        <dbReference type="PROSITE" id="PS50217"/>
    </source>
</evidence>
<gene>
    <name evidence="8" type="ORF">NXF25_006463</name>
</gene>
<dbReference type="GO" id="GO:0003700">
    <property type="term" value="F:DNA-binding transcription factor activity"/>
    <property type="evidence" value="ECO:0007669"/>
    <property type="project" value="InterPro"/>
</dbReference>
<keyword evidence="5" id="KW-0539">Nucleus</keyword>
<dbReference type="SUPFAM" id="SSF57959">
    <property type="entry name" value="Leucine zipper domain"/>
    <property type="match status" value="1"/>
</dbReference>
<evidence type="ECO:0000256" key="4">
    <source>
        <dbReference type="ARBA" id="ARBA00023163"/>
    </source>
</evidence>
<dbReference type="CDD" id="cd14694">
    <property type="entry name" value="bZIP_NFIL3"/>
    <property type="match status" value="1"/>
</dbReference>
<comment type="similarity">
    <text evidence="1">Belongs to the bZIP family. NFIL3 subfamily.</text>
</comment>
<dbReference type="GO" id="GO:0003677">
    <property type="term" value="F:DNA binding"/>
    <property type="evidence" value="ECO:0007669"/>
    <property type="project" value="UniProtKB-KW"/>
</dbReference>
<accession>A0AAW1BZI6</accession>
<evidence type="ECO:0000313" key="9">
    <source>
        <dbReference type="Proteomes" id="UP001474421"/>
    </source>
</evidence>
<name>A0AAW1BZI6_CROAD</name>
<evidence type="ECO:0000256" key="3">
    <source>
        <dbReference type="ARBA" id="ARBA00023125"/>
    </source>
</evidence>
<dbReference type="InterPro" id="IPR046347">
    <property type="entry name" value="bZIP_sf"/>
</dbReference>
<evidence type="ECO:0000313" key="8">
    <source>
        <dbReference type="EMBL" id="KAK9407689.1"/>
    </source>
</evidence>
<feature type="domain" description="BZIP" evidence="7">
    <location>
        <begin position="131"/>
        <end position="181"/>
    </location>
</feature>
<dbReference type="SMART" id="SM00338">
    <property type="entry name" value="BRLZ"/>
    <property type="match status" value="1"/>
</dbReference>
<keyword evidence="4" id="KW-0804">Transcription</keyword>
<dbReference type="Gene3D" id="1.20.5.170">
    <property type="match status" value="1"/>
</dbReference>
<feature type="region of interest" description="Disordered" evidence="6">
    <location>
        <begin position="221"/>
        <end position="270"/>
    </location>
</feature>
<dbReference type="Pfam" id="PF07716">
    <property type="entry name" value="bZIP_2"/>
    <property type="match status" value="1"/>
</dbReference>
<sequence>MRGEEKGGGFAIIVEERTCHLVHMALLSWEGELQHSYLCVMMEGRRFCCLLGLTQQLLLILFLSHCACYPATSRLLLRVTLWQQSHSGFTELKIEDKFHQNGIIQRARTLKSKPNANCRRKREFISDEKKDASYWEKRRKNNEAAKRSREKRRFNDLVLENRVLALNEENVRLKTELLQLKLRFGLISTTAFMEKSQQLSTASANTPAILYGVGNSSLYPSSLSRASHSEDSSETEQSSRDSVSVSVAKYSPRDSLSDLSDGSSRDSPLPQTLEEAQAIHRVYGDAPLQPYPEPKGSVPRSVILFSANGFTAVAPPQPLLPEEAEPAEGCGNQSPKSHCRGRDPHCSQGELQTHSGYCSKPESCSAPASYLEGEYIKKVEEPRSPFEGYTSEESEEPLWGCSSAPFPVALDTHPDVKTAALPHKLRLKCRAHSSGVHEPFPGSSTAPAGCCQGSSAASDWDSDRHEMSALVRQALFLNEPPASSGNLERLLCHGSGLPSNHSVPKDHVNRWEDACHDDGPRPT</sequence>
<keyword evidence="9" id="KW-1185">Reference proteome</keyword>
<protein>
    <submittedName>
        <fullName evidence="8">Nuclear factor interleukin-3-regulated protein-like</fullName>
    </submittedName>
</protein>
<dbReference type="GO" id="GO:0007623">
    <property type="term" value="P:circadian rhythm"/>
    <property type="evidence" value="ECO:0007669"/>
    <property type="project" value="TreeGrafter"/>
</dbReference>
<dbReference type="GO" id="GO:0005634">
    <property type="term" value="C:nucleus"/>
    <property type="evidence" value="ECO:0007669"/>
    <property type="project" value="TreeGrafter"/>
</dbReference>
<dbReference type="AlphaFoldDB" id="A0AAW1BZI6"/>
<keyword evidence="3" id="KW-0238">DNA-binding</keyword>
<evidence type="ECO:0000256" key="6">
    <source>
        <dbReference type="SAM" id="MobiDB-lite"/>
    </source>
</evidence>